<evidence type="ECO:0000256" key="2">
    <source>
        <dbReference type="ARBA" id="ARBA00022801"/>
    </source>
</evidence>
<dbReference type="SMART" id="SM01217">
    <property type="entry name" value="Fn3_like"/>
    <property type="match status" value="1"/>
</dbReference>
<dbReference type="InterPro" id="IPR036881">
    <property type="entry name" value="Glyco_hydro_3_C_sf"/>
</dbReference>
<dbReference type="FunFam" id="2.60.40.10:FF:000495">
    <property type="entry name" value="Periplasmic beta-glucosidase"/>
    <property type="match status" value="1"/>
</dbReference>
<dbReference type="PANTHER" id="PTHR42715:SF10">
    <property type="entry name" value="BETA-GLUCOSIDASE"/>
    <property type="match status" value="1"/>
</dbReference>
<gene>
    <name evidence="4" type="ORF">ACFQE1_03140</name>
</gene>
<dbReference type="Gene3D" id="3.20.20.300">
    <property type="entry name" value="Glycoside hydrolase, family 3, N-terminal domain"/>
    <property type="match status" value="1"/>
</dbReference>
<name>A0ABD5RVH5_9EURY</name>
<comment type="caution">
    <text evidence="4">The sequence shown here is derived from an EMBL/GenBank/DDBJ whole genome shotgun (WGS) entry which is preliminary data.</text>
</comment>
<dbReference type="Pfam" id="PF01915">
    <property type="entry name" value="Glyco_hydro_3_C"/>
    <property type="match status" value="1"/>
</dbReference>
<dbReference type="InterPro" id="IPR002772">
    <property type="entry name" value="Glyco_hydro_3_C"/>
</dbReference>
<dbReference type="PANTHER" id="PTHR42715">
    <property type="entry name" value="BETA-GLUCOSIDASE"/>
    <property type="match status" value="1"/>
</dbReference>
<dbReference type="AlphaFoldDB" id="A0ABD5RVH5"/>
<keyword evidence="2 4" id="KW-0378">Hydrolase</keyword>
<evidence type="ECO:0000259" key="3">
    <source>
        <dbReference type="SMART" id="SM01217"/>
    </source>
</evidence>
<proteinExistence type="inferred from homology"/>
<comment type="similarity">
    <text evidence="1">Belongs to the glycosyl hydrolase 3 family.</text>
</comment>
<accession>A0ABD5RVH5</accession>
<evidence type="ECO:0000313" key="5">
    <source>
        <dbReference type="Proteomes" id="UP001596328"/>
    </source>
</evidence>
<dbReference type="InterPro" id="IPR036962">
    <property type="entry name" value="Glyco_hydro_3_N_sf"/>
</dbReference>
<dbReference type="InterPro" id="IPR026891">
    <property type="entry name" value="Fn3-like"/>
</dbReference>
<dbReference type="Gene3D" id="3.40.50.1700">
    <property type="entry name" value="Glycoside hydrolase family 3 C-terminal domain"/>
    <property type="match status" value="1"/>
</dbReference>
<organism evidence="4 5">
    <name type="scientific">Halobium palmae</name>
    <dbReference type="NCBI Taxonomy" id="1776492"/>
    <lineage>
        <taxon>Archaea</taxon>
        <taxon>Methanobacteriati</taxon>
        <taxon>Methanobacteriota</taxon>
        <taxon>Stenosarchaea group</taxon>
        <taxon>Halobacteria</taxon>
        <taxon>Halobacteriales</taxon>
        <taxon>Haloferacaceae</taxon>
        <taxon>Halobium</taxon>
    </lineage>
</organism>
<dbReference type="Proteomes" id="UP001596328">
    <property type="component" value="Unassembled WGS sequence"/>
</dbReference>
<reference evidence="4 5" key="1">
    <citation type="journal article" date="2019" name="Int. J. Syst. Evol. Microbiol.">
        <title>The Global Catalogue of Microorganisms (GCM) 10K type strain sequencing project: providing services to taxonomists for standard genome sequencing and annotation.</title>
        <authorList>
            <consortium name="The Broad Institute Genomics Platform"/>
            <consortium name="The Broad Institute Genome Sequencing Center for Infectious Disease"/>
            <person name="Wu L."/>
            <person name="Ma J."/>
        </authorList>
    </citation>
    <scope>NUCLEOTIDE SEQUENCE [LARGE SCALE GENOMIC DNA]</scope>
    <source>
        <strain evidence="4 5">NBRC 111368</strain>
    </source>
</reference>
<dbReference type="Pfam" id="PF14310">
    <property type="entry name" value="Fn3-like"/>
    <property type="match status" value="1"/>
</dbReference>
<dbReference type="SUPFAM" id="SSF52279">
    <property type="entry name" value="Beta-D-glucan exohydrolase, C-terminal domain"/>
    <property type="match status" value="1"/>
</dbReference>
<dbReference type="GO" id="GO:0004553">
    <property type="term" value="F:hydrolase activity, hydrolyzing O-glycosyl compounds"/>
    <property type="evidence" value="ECO:0007669"/>
    <property type="project" value="UniProtKB-ARBA"/>
</dbReference>
<dbReference type="EMBL" id="JBHSWU010000015">
    <property type="protein sequence ID" value="MFC6723404.1"/>
    <property type="molecule type" value="Genomic_DNA"/>
</dbReference>
<evidence type="ECO:0000313" key="4">
    <source>
        <dbReference type="EMBL" id="MFC6723404.1"/>
    </source>
</evidence>
<protein>
    <submittedName>
        <fullName evidence="4">Glycoside hydrolase family 3 C-terminal domain-containing protein</fullName>
    </submittedName>
</protein>
<dbReference type="InterPro" id="IPR013783">
    <property type="entry name" value="Ig-like_fold"/>
</dbReference>
<evidence type="ECO:0000256" key="1">
    <source>
        <dbReference type="ARBA" id="ARBA00005336"/>
    </source>
</evidence>
<dbReference type="Gene3D" id="2.60.40.10">
    <property type="entry name" value="Immunoglobulins"/>
    <property type="match status" value="1"/>
</dbReference>
<dbReference type="InterPro" id="IPR050288">
    <property type="entry name" value="Cellulose_deg_GH3"/>
</dbReference>
<sequence>DATAAADVAIVVVNDAATEGKDRETLRLPGRQDELVEAVAEASETTVVVVQSSGPVELPWAAEVNAILEAWYPGQADGAALASVLYGDVDAAGRLPVTFGREGDYPTADEGSFPGLDDEASYDEGVFVGYRHFDAAEVTPVYPFGHGLSYATFEYQSVRTTKGNSVRVTVENTGDRDGREVVQAYVRPPDSTPVDRPVRELAGFESVHVPAGGTETVEIPLANLAFDRYDDSRGWVTEDGAYTVEIGRSSRDIELEAALSVEESVAAGE</sequence>
<keyword evidence="5" id="KW-1185">Reference proteome</keyword>
<feature type="non-terminal residue" evidence="4">
    <location>
        <position position="1"/>
    </location>
</feature>
<feature type="domain" description="Fibronectin type III-like" evidence="3">
    <location>
        <begin position="180"/>
        <end position="250"/>
    </location>
</feature>